<gene>
    <name evidence="1" type="ORF">Fmac_017981</name>
</gene>
<proteinExistence type="predicted"/>
<dbReference type="AlphaFoldDB" id="A0ABD1M3P0"/>
<dbReference type="EMBL" id="JBGMDY010000006">
    <property type="protein sequence ID" value="KAL2330400.1"/>
    <property type="molecule type" value="Genomic_DNA"/>
</dbReference>
<evidence type="ECO:0000313" key="2">
    <source>
        <dbReference type="Proteomes" id="UP001603857"/>
    </source>
</evidence>
<reference evidence="1 2" key="1">
    <citation type="submission" date="2024-08" db="EMBL/GenBank/DDBJ databases">
        <title>Insights into the chromosomal genome structure of Flemingia macrophylla.</title>
        <authorList>
            <person name="Ding Y."/>
            <person name="Zhao Y."/>
            <person name="Bi W."/>
            <person name="Wu M."/>
            <person name="Zhao G."/>
            <person name="Gong Y."/>
            <person name="Li W."/>
            <person name="Zhang P."/>
        </authorList>
    </citation>
    <scope>NUCLEOTIDE SEQUENCE [LARGE SCALE GENOMIC DNA]</scope>
    <source>
        <strain evidence="1">DYQJB</strain>
        <tissue evidence="1">Leaf</tissue>
    </source>
</reference>
<sequence>MPQHNEARVVANDSICDMVNDAFGNFVYNETMEDVEDICHELSQMMPDEIAEYLELMHDGQQSLYEGCDKYSKLSFLIKLYHIQCLCRMSDMAMSMILKLLAEAFEHAKIPSTFYEAKKIINKLGLHYIKIDACPNDCMLYFGEDKDREICKKCNASRWKKKK</sequence>
<dbReference type="Proteomes" id="UP001603857">
    <property type="component" value="Unassembled WGS sequence"/>
</dbReference>
<name>A0ABD1M3P0_9FABA</name>
<dbReference type="PANTHER" id="PTHR10775:SF166">
    <property type="entry name" value="OS04G0146034 PROTEIN"/>
    <property type="match status" value="1"/>
</dbReference>
<protein>
    <submittedName>
        <fullName evidence="1">Uncharacterized protein</fullName>
    </submittedName>
</protein>
<evidence type="ECO:0000313" key="1">
    <source>
        <dbReference type="EMBL" id="KAL2330400.1"/>
    </source>
</evidence>
<comment type="caution">
    <text evidence="1">The sequence shown here is derived from an EMBL/GenBank/DDBJ whole genome shotgun (WGS) entry which is preliminary data.</text>
</comment>
<dbReference type="PANTHER" id="PTHR10775">
    <property type="entry name" value="OS08G0208400 PROTEIN"/>
    <property type="match status" value="1"/>
</dbReference>
<keyword evidence="2" id="KW-1185">Reference proteome</keyword>
<accession>A0ABD1M3P0</accession>
<organism evidence="1 2">
    <name type="scientific">Flemingia macrophylla</name>
    <dbReference type="NCBI Taxonomy" id="520843"/>
    <lineage>
        <taxon>Eukaryota</taxon>
        <taxon>Viridiplantae</taxon>
        <taxon>Streptophyta</taxon>
        <taxon>Embryophyta</taxon>
        <taxon>Tracheophyta</taxon>
        <taxon>Spermatophyta</taxon>
        <taxon>Magnoliopsida</taxon>
        <taxon>eudicotyledons</taxon>
        <taxon>Gunneridae</taxon>
        <taxon>Pentapetalae</taxon>
        <taxon>rosids</taxon>
        <taxon>fabids</taxon>
        <taxon>Fabales</taxon>
        <taxon>Fabaceae</taxon>
        <taxon>Papilionoideae</taxon>
        <taxon>50 kb inversion clade</taxon>
        <taxon>NPAAA clade</taxon>
        <taxon>indigoferoid/millettioid clade</taxon>
        <taxon>Phaseoleae</taxon>
        <taxon>Flemingia</taxon>
    </lineage>
</organism>